<protein>
    <submittedName>
        <fullName evidence="3">Uncharacterized protein</fullName>
    </submittedName>
</protein>
<sequence>MNRDRCAWHANAPRGGSVGVQKLVSGQTYDTGWRALLWAAALAVIVMAALPVFANSVRNTVDPGFSGSINPKVDMLRMHGGDLMTPGMEAYDLGARHHAAHPPGHAWPGIDKPMSVQKLGDR</sequence>
<keyword evidence="2" id="KW-0472">Membrane</keyword>
<proteinExistence type="predicted"/>
<reference evidence="3 4" key="1">
    <citation type="submission" date="2020-08" db="EMBL/GenBank/DDBJ databases">
        <title>Genomic Encyclopedia of Type Strains, Phase IV (KMG-IV): sequencing the most valuable type-strain genomes for metagenomic binning, comparative biology and taxonomic classification.</title>
        <authorList>
            <person name="Goeker M."/>
        </authorList>
    </citation>
    <scope>NUCLEOTIDE SEQUENCE [LARGE SCALE GENOMIC DNA]</scope>
    <source>
        <strain evidence="3 4">DSM 28760</strain>
    </source>
</reference>
<evidence type="ECO:0000313" key="4">
    <source>
        <dbReference type="Proteomes" id="UP000537592"/>
    </source>
</evidence>
<feature type="region of interest" description="Disordered" evidence="1">
    <location>
        <begin position="102"/>
        <end position="122"/>
    </location>
</feature>
<feature type="transmembrane region" description="Helical" evidence="2">
    <location>
        <begin position="35"/>
        <end position="54"/>
    </location>
</feature>
<dbReference type="Proteomes" id="UP000537592">
    <property type="component" value="Unassembled WGS sequence"/>
</dbReference>
<dbReference type="EMBL" id="JACICC010000010">
    <property type="protein sequence ID" value="MBB3811014.1"/>
    <property type="molecule type" value="Genomic_DNA"/>
</dbReference>
<accession>A0A7W5Z7B5</accession>
<keyword evidence="2" id="KW-1133">Transmembrane helix</keyword>
<evidence type="ECO:0000256" key="1">
    <source>
        <dbReference type="SAM" id="MobiDB-lite"/>
    </source>
</evidence>
<dbReference type="AlphaFoldDB" id="A0A7W5Z7B5"/>
<comment type="caution">
    <text evidence="3">The sequence shown here is derived from an EMBL/GenBank/DDBJ whole genome shotgun (WGS) entry which is preliminary data.</text>
</comment>
<keyword evidence="4" id="KW-1185">Reference proteome</keyword>
<gene>
    <name evidence="3" type="ORF">FHS81_003125</name>
</gene>
<organism evidence="3 4">
    <name type="scientific">Pseudochelatococcus contaminans</name>
    <dbReference type="NCBI Taxonomy" id="1538103"/>
    <lineage>
        <taxon>Bacteria</taxon>
        <taxon>Pseudomonadati</taxon>
        <taxon>Pseudomonadota</taxon>
        <taxon>Alphaproteobacteria</taxon>
        <taxon>Hyphomicrobiales</taxon>
        <taxon>Chelatococcaceae</taxon>
        <taxon>Pseudochelatococcus</taxon>
    </lineage>
</organism>
<name>A0A7W5Z7B5_9HYPH</name>
<dbReference type="RefSeq" id="WP_183754411.1">
    <property type="nucleotide sequence ID" value="NZ_JACICC010000010.1"/>
</dbReference>
<keyword evidence="2" id="KW-0812">Transmembrane</keyword>
<evidence type="ECO:0000256" key="2">
    <source>
        <dbReference type="SAM" id="Phobius"/>
    </source>
</evidence>
<evidence type="ECO:0000313" key="3">
    <source>
        <dbReference type="EMBL" id="MBB3811014.1"/>
    </source>
</evidence>